<evidence type="ECO:0000256" key="12">
    <source>
        <dbReference type="ARBA" id="ARBA00047761"/>
    </source>
</evidence>
<dbReference type="EC" id="3.1.3.16" evidence="5"/>
<dbReference type="OMA" id="MQGYRMT"/>
<keyword evidence="10" id="KW-0472">Membrane</keyword>
<dbReference type="InterPro" id="IPR000222">
    <property type="entry name" value="PP2C_BS"/>
</dbReference>
<dbReference type="GO" id="GO:0016020">
    <property type="term" value="C:membrane"/>
    <property type="evidence" value="ECO:0007669"/>
    <property type="project" value="UniProtKB-SubCell"/>
</dbReference>
<keyword evidence="8" id="KW-0460">Magnesium</keyword>
<dbReference type="PANTHER" id="PTHR13832">
    <property type="entry name" value="PROTEIN PHOSPHATASE 2C"/>
    <property type="match status" value="1"/>
</dbReference>
<dbReference type="PANTHER" id="PTHR13832:SF803">
    <property type="entry name" value="PROTEIN PHOSPHATASE 1G"/>
    <property type="match status" value="1"/>
</dbReference>
<evidence type="ECO:0000256" key="2">
    <source>
        <dbReference type="ARBA" id="ARBA00001946"/>
    </source>
</evidence>
<dbReference type="GO" id="GO:0046872">
    <property type="term" value="F:metal ion binding"/>
    <property type="evidence" value="ECO:0007669"/>
    <property type="project" value="UniProtKB-KW"/>
</dbReference>
<feature type="domain" description="PPM-type phosphatase" evidence="15">
    <location>
        <begin position="23"/>
        <end position="295"/>
    </location>
</feature>
<keyword evidence="17" id="KW-1185">Reference proteome</keyword>
<keyword evidence="6" id="KW-0479">Metal-binding</keyword>
<dbReference type="GO" id="GO:0004722">
    <property type="term" value="F:protein serine/threonine phosphatase activity"/>
    <property type="evidence" value="ECO:0007669"/>
    <property type="project" value="UniProtKB-EC"/>
</dbReference>
<evidence type="ECO:0000256" key="4">
    <source>
        <dbReference type="ARBA" id="ARBA00006702"/>
    </source>
</evidence>
<proteinExistence type="inferred from homology"/>
<reference evidence="16 17" key="1">
    <citation type="journal article" date="2015" name="Sci. Rep.">
        <title>Genome of the facultative scuticociliatosis pathogen Pseudocohnilembus persalinus provides insight into its virulence through horizontal gene transfer.</title>
        <authorList>
            <person name="Xiong J."/>
            <person name="Wang G."/>
            <person name="Cheng J."/>
            <person name="Tian M."/>
            <person name="Pan X."/>
            <person name="Warren A."/>
            <person name="Jiang C."/>
            <person name="Yuan D."/>
            <person name="Miao W."/>
        </authorList>
    </citation>
    <scope>NUCLEOTIDE SEQUENCE [LARGE SCALE GENOMIC DNA]</scope>
    <source>
        <strain evidence="16">36N120E</strain>
    </source>
</reference>
<comment type="catalytic activity">
    <reaction evidence="12">
        <text>O-phospho-L-seryl-[protein] + H2O = L-seryl-[protein] + phosphate</text>
        <dbReference type="Rhea" id="RHEA:20629"/>
        <dbReference type="Rhea" id="RHEA-COMP:9863"/>
        <dbReference type="Rhea" id="RHEA-COMP:11604"/>
        <dbReference type="ChEBI" id="CHEBI:15377"/>
        <dbReference type="ChEBI" id="CHEBI:29999"/>
        <dbReference type="ChEBI" id="CHEBI:43474"/>
        <dbReference type="ChEBI" id="CHEBI:83421"/>
        <dbReference type="EC" id="3.1.3.16"/>
    </reaction>
</comment>
<protein>
    <recommendedName>
        <fullName evidence="5">protein-serine/threonine phosphatase</fullName>
        <ecNumber evidence="5">3.1.3.16</ecNumber>
    </recommendedName>
</protein>
<name>A0A0V0Q889_PSEPJ</name>
<evidence type="ECO:0000256" key="11">
    <source>
        <dbReference type="ARBA" id="ARBA00023211"/>
    </source>
</evidence>
<evidence type="ECO:0000256" key="1">
    <source>
        <dbReference type="ARBA" id="ARBA00001936"/>
    </source>
</evidence>
<comment type="similarity">
    <text evidence="4 14">Belongs to the PP2C family.</text>
</comment>
<dbReference type="AlphaFoldDB" id="A0A0V0Q889"/>
<comment type="catalytic activity">
    <reaction evidence="13">
        <text>O-phospho-L-threonyl-[protein] + H2O = L-threonyl-[protein] + phosphate</text>
        <dbReference type="Rhea" id="RHEA:47004"/>
        <dbReference type="Rhea" id="RHEA-COMP:11060"/>
        <dbReference type="Rhea" id="RHEA-COMP:11605"/>
        <dbReference type="ChEBI" id="CHEBI:15377"/>
        <dbReference type="ChEBI" id="CHEBI:30013"/>
        <dbReference type="ChEBI" id="CHEBI:43474"/>
        <dbReference type="ChEBI" id="CHEBI:61977"/>
        <dbReference type="EC" id="3.1.3.16"/>
    </reaction>
</comment>
<evidence type="ECO:0000256" key="3">
    <source>
        <dbReference type="ARBA" id="ARBA00004170"/>
    </source>
</evidence>
<dbReference type="SUPFAM" id="SSF81606">
    <property type="entry name" value="PP2C-like"/>
    <property type="match status" value="1"/>
</dbReference>
<evidence type="ECO:0000256" key="7">
    <source>
        <dbReference type="ARBA" id="ARBA00022801"/>
    </source>
</evidence>
<dbReference type="PROSITE" id="PS51746">
    <property type="entry name" value="PPM_2"/>
    <property type="match status" value="1"/>
</dbReference>
<gene>
    <name evidence="16" type="ORF">PPERSA_03534</name>
</gene>
<evidence type="ECO:0000256" key="6">
    <source>
        <dbReference type="ARBA" id="ARBA00022723"/>
    </source>
</evidence>
<comment type="cofactor">
    <cofactor evidence="1">
        <name>Mn(2+)</name>
        <dbReference type="ChEBI" id="CHEBI:29035"/>
    </cofactor>
</comment>
<evidence type="ECO:0000256" key="9">
    <source>
        <dbReference type="ARBA" id="ARBA00022912"/>
    </source>
</evidence>
<dbReference type="InParanoid" id="A0A0V0Q889"/>
<dbReference type="PROSITE" id="PS01032">
    <property type="entry name" value="PPM_1"/>
    <property type="match status" value="1"/>
</dbReference>
<dbReference type="FunFam" id="3.60.40.10:FF:000064">
    <property type="entry name" value="Protein phosphatase 2C 1"/>
    <property type="match status" value="1"/>
</dbReference>
<evidence type="ECO:0000256" key="13">
    <source>
        <dbReference type="ARBA" id="ARBA00048336"/>
    </source>
</evidence>
<dbReference type="Proteomes" id="UP000054937">
    <property type="component" value="Unassembled WGS sequence"/>
</dbReference>
<comment type="caution">
    <text evidence="16">The sequence shown here is derived from an EMBL/GenBank/DDBJ whole genome shotgun (WGS) entry which is preliminary data.</text>
</comment>
<keyword evidence="11" id="KW-0464">Manganese</keyword>
<evidence type="ECO:0000256" key="14">
    <source>
        <dbReference type="RuleBase" id="RU003465"/>
    </source>
</evidence>
<dbReference type="CDD" id="cd00143">
    <property type="entry name" value="PP2Cc"/>
    <property type="match status" value="1"/>
</dbReference>
<dbReference type="Pfam" id="PF00481">
    <property type="entry name" value="PP2C"/>
    <property type="match status" value="1"/>
</dbReference>
<dbReference type="SMART" id="SM00332">
    <property type="entry name" value="PP2Cc"/>
    <property type="match status" value="1"/>
</dbReference>
<dbReference type="Gene3D" id="3.60.40.10">
    <property type="entry name" value="PPM-type phosphatase domain"/>
    <property type="match status" value="1"/>
</dbReference>
<keyword evidence="9 14" id="KW-0904">Protein phosphatase</keyword>
<evidence type="ECO:0000313" key="16">
    <source>
        <dbReference type="EMBL" id="KRW98362.1"/>
    </source>
</evidence>
<organism evidence="16 17">
    <name type="scientific">Pseudocohnilembus persalinus</name>
    <name type="common">Ciliate</name>
    <dbReference type="NCBI Taxonomy" id="266149"/>
    <lineage>
        <taxon>Eukaryota</taxon>
        <taxon>Sar</taxon>
        <taxon>Alveolata</taxon>
        <taxon>Ciliophora</taxon>
        <taxon>Intramacronucleata</taxon>
        <taxon>Oligohymenophorea</taxon>
        <taxon>Scuticociliatia</taxon>
        <taxon>Philasterida</taxon>
        <taxon>Pseudocohnilembidae</taxon>
        <taxon>Pseudocohnilembus</taxon>
    </lineage>
</organism>
<sequence length="296" mass="33538">MGIYLSQPDKEKETIEDSFQNFKFVASSMQGWRTTMEDSHIMSKDLGDGIMVFGVFDGHGGKEVAKFVEKYFIEELKKNKNFQAKNFKDALYENFIRMDEMLETPEGQEELLKIKGTDYGESTAGCTANVILIHNKQIYCANAGDSRSILCRNGKELELSHDHKPENQKEKQRVEDAGGYVGVDGRINGNLNLSRAMGDLEYKNNKNLKVDEQLIIACPDIEVFELTDEDEFILMGCDGIWETKSNQELLDQIKSDFKKNIPMKEVIETLLDSLLAPDTNNGYGCDNMTAIIIKLK</sequence>
<evidence type="ECO:0000259" key="15">
    <source>
        <dbReference type="PROSITE" id="PS51746"/>
    </source>
</evidence>
<accession>A0A0V0Q889</accession>
<dbReference type="SMART" id="SM00331">
    <property type="entry name" value="PP2C_SIG"/>
    <property type="match status" value="1"/>
</dbReference>
<comment type="subcellular location">
    <subcellularLocation>
        <location evidence="3">Membrane</location>
        <topology evidence="3">Peripheral membrane protein</topology>
    </subcellularLocation>
</comment>
<dbReference type="InterPro" id="IPR001932">
    <property type="entry name" value="PPM-type_phosphatase-like_dom"/>
</dbReference>
<evidence type="ECO:0000313" key="17">
    <source>
        <dbReference type="Proteomes" id="UP000054937"/>
    </source>
</evidence>
<dbReference type="EMBL" id="LDAU01000253">
    <property type="protein sequence ID" value="KRW98362.1"/>
    <property type="molecule type" value="Genomic_DNA"/>
</dbReference>
<dbReference type="InterPro" id="IPR036457">
    <property type="entry name" value="PPM-type-like_dom_sf"/>
</dbReference>
<keyword evidence="7 14" id="KW-0378">Hydrolase</keyword>
<evidence type="ECO:0000256" key="8">
    <source>
        <dbReference type="ARBA" id="ARBA00022842"/>
    </source>
</evidence>
<dbReference type="FunCoup" id="A0A0V0Q889">
    <property type="interactions" value="565"/>
</dbReference>
<dbReference type="OrthoDB" id="10264738at2759"/>
<evidence type="ECO:0000256" key="10">
    <source>
        <dbReference type="ARBA" id="ARBA00023136"/>
    </source>
</evidence>
<comment type="cofactor">
    <cofactor evidence="2">
        <name>Mg(2+)</name>
        <dbReference type="ChEBI" id="CHEBI:18420"/>
    </cofactor>
</comment>
<evidence type="ECO:0000256" key="5">
    <source>
        <dbReference type="ARBA" id="ARBA00013081"/>
    </source>
</evidence>
<dbReference type="InterPro" id="IPR015655">
    <property type="entry name" value="PP2C"/>
</dbReference>